<sequence>MLGVITVNIQKMHRKPKAFEQHHEPVTCPHGKVFRSTKNFAAYDTLIRYEPRREHIIGRGKTAVVYHAYWPAGGRCIAYKISQSHLKDKEDAVHLDIDETNFIAVVDENYEDEIIWKLKGFGYSALKQDLTGANPYKMNQMHLAPEIRRNYNINNISIKLDVWTFGLMICQRLHRYKIPNEIKSEFDRLPYPPFNYTEWDKLLDKKCRKEGQNFEEQIEKLDRIIKGCLQLNPDDRPTMYAIVRFMDGECHGFNYERDRFSLLEGHEWCEDEDED</sequence>
<evidence type="ECO:0000313" key="2">
    <source>
        <dbReference type="Proteomes" id="UP000887561"/>
    </source>
</evidence>
<reference evidence="3" key="1">
    <citation type="submission" date="2022-11" db="UniProtKB">
        <authorList>
            <consortium name="WormBaseParasite"/>
        </authorList>
    </citation>
    <scope>IDENTIFICATION</scope>
</reference>
<dbReference type="InterPro" id="IPR011009">
    <property type="entry name" value="Kinase-like_dom_sf"/>
</dbReference>
<dbReference type="Gene3D" id="1.10.510.10">
    <property type="entry name" value="Transferase(Phosphotransferase) domain 1"/>
    <property type="match status" value="1"/>
</dbReference>
<dbReference type="AlphaFoldDB" id="A0A915MSH5"/>
<evidence type="ECO:0000259" key="1">
    <source>
        <dbReference type="PROSITE" id="PS50011"/>
    </source>
</evidence>
<dbReference type="SUPFAM" id="SSF56112">
    <property type="entry name" value="Protein kinase-like (PK-like)"/>
    <property type="match status" value="1"/>
</dbReference>
<proteinExistence type="predicted"/>
<dbReference type="GO" id="GO:0005524">
    <property type="term" value="F:ATP binding"/>
    <property type="evidence" value="ECO:0007669"/>
    <property type="project" value="InterPro"/>
</dbReference>
<dbReference type="Proteomes" id="UP000887561">
    <property type="component" value="Unplaced"/>
</dbReference>
<accession>A0A915MSH5</accession>
<keyword evidence="2" id="KW-1185">Reference proteome</keyword>
<organism evidence="2 3">
    <name type="scientific">Meloidogyne javanica</name>
    <name type="common">Root-knot nematode worm</name>
    <dbReference type="NCBI Taxonomy" id="6303"/>
    <lineage>
        <taxon>Eukaryota</taxon>
        <taxon>Metazoa</taxon>
        <taxon>Ecdysozoa</taxon>
        <taxon>Nematoda</taxon>
        <taxon>Chromadorea</taxon>
        <taxon>Rhabditida</taxon>
        <taxon>Tylenchina</taxon>
        <taxon>Tylenchomorpha</taxon>
        <taxon>Tylenchoidea</taxon>
        <taxon>Meloidogynidae</taxon>
        <taxon>Meloidogyninae</taxon>
        <taxon>Meloidogyne</taxon>
        <taxon>Meloidogyne incognita group</taxon>
    </lineage>
</organism>
<name>A0A915MSH5_MELJA</name>
<dbReference type="PANTHER" id="PTHR24362">
    <property type="entry name" value="SERINE/THREONINE-PROTEIN KINASE NEK"/>
    <property type="match status" value="1"/>
</dbReference>
<dbReference type="GO" id="GO:0004672">
    <property type="term" value="F:protein kinase activity"/>
    <property type="evidence" value="ECO:0007669"/>
    <property type="project" value="InterPro"/>
</dbReference>
<protein>
    <submittedName>
        <fullName evidence="3">Protein kinase domain-containing protein</fullName>
    </submittedName>
</protein>
<evidence type="ECO:0000313" key="3">
    <source>
        <dbReference type="WBParaSite" id="scaffold4780_cov187.g8662"/>
    </source>
</evidence>
<dbReference type="PANTHER" id="PTHR24362:SF309">
    <property type="entry name" value="PROTEIN KINASE DOMAIN-CONTAINING PROTEIN"/>
    <property type="match status" value="1"/>
</dbReference>
<feature type="domain" description="Protein kinase" evidence="1">
    <location>
        <begin position="1"/>
        <end position="254"/>
    </location>
</feature>
<dbReference type="InterPro" id="IPR000719">
    <property type="entry name" value="Prot_kinase_dom"/>
</dbReference>
<dbReference type="Pfam" id="PF00069">
    <property type="entry name" value="Pkinase"/>
    <property type="match status" value="1"/>
</dbReference>
<dbReference type="WBParaSite" id="scaffold4780_cov187.g8662">
    <property type="protein sequence ID" value="scaffold4780_cov187.g8662"/>
    <property type="gene ID" value="scaffold4780_cov187.g8662"/>
</dbReference>
<dbReference type="PROSITE" id="PS50011">
    <property type="entry name" value="PROTEIN_KINASE_DOM"/>
    <property type="match status" value="1"/>
</dbReference>